<name>X1N9E7_9ZZZZ</name>
<evidence type="ECO:0000256" key="1">
    <source>
        <dbReference type="SAM" id="MobiDB-lite"/>
    </source>
</evidence>
<accession>X1N9E7</accession>
<dbReference type="AlphaFoldDB" id="X1N9E7"/>
<feature type="non-terminal residue" evidence="2">
    <location>
        <position position="1"/>
    </location>
</feature>
<organism evidence="2">
    <name type="scientific">marine sediment metagenome</name>
    <dbReference type="NCBI Taxonomy" id="412755"/>
    <lineage>
        <taxon>unclassified sequences</taxon>
        <taxon>metagenomes</taxon>
        <taxon>ecological metagenomes</taxon>
    </lineage>
</organism>
<gene>
    <name evidence="2" type="ORF">S06H3_13554</name>
</gene>
<feature type="region of interest" description="Disordered" evidence="1">
    <location>
        <begin position="1"/>
        <end position="40"/>
    </location>
</feature>
<reference evidence="2" key="1">
    <citation type="journal article" date="2014" name="Front. Microbiol.">
        <title>High frequency of phylogenetically diverse reductive dehalogenase-homologous genes in deep subseafloor sedimentary metagenomes.</title>
        <authorList>
            <person name="Kawai M."/>
            <person name="Futagami T."/>
            <person name="Toyoda A."/>
            <person name="Takaki Y."/>
            <person name="Nishi S."/>
            <person name="Hori S."/>
            <person name="Arai W."/>
            <person name="Tsubouchi T."/>
            <person name="Morono Y."/>
            <person name="Uchiyama I."/>
            <person name="Ito T."/>
            <person name="Fujiyama A."/>
            <person name="Inagaki F."/>
            <person name="Takami H."/>
        </authorList>
    </citation>
    <scope>NUCLEOTIDE SEQUENCE</scope>
    <source>
        <strain evidence="2">Expedition CK06-06</strain>
    </source>
</reference>
<comment type="caution">
    <text evidence="2">The sequence shown here is derived from an EMBL/GenBank/DDBJ whole genome shotgun (WGS) entry which is preliminary data.</text>
</comment>
<sequence>LFSGCSTGAGDGPKSDLGTDTTWDDFSEGSKINPGQSRDQDLSDIYHQTAGMAGLFIAEGSVTGDWNTGFGTSLEGGEDLLGGLSTSTAIPSKTLLHSLLLDVSALTDGAIIHVKLFMNINGNERKVYDQEFTVPTTTGVETPPPDTLGLWIVNGTVALHADLRVEVYNNTPADDGKAIGYTYVTGAIHA</sequence>
<dbReference type="EMBL" id="BARV01006623">
    <property type="protein sequence ID" value="GAI15259.1"/>
    <property type="molecule type" value="Genomic_DNA"/>
</dbReference>
<evidence type="ECO:0000313" key="2">
    <source>
        <dbReference type="EMBL" id="GAI15259.1"/>
    </source>
</evidence>
<protein>
    <submittedName>
        <fullName evidence="2">Uncharacterized protein</fullName>
    </submittedName>
</protein>
<proteinExistence type="predicted"/>